<name>A0A1I0P8R0_9EURY</name>
<dbReference type="STRING" id="355548.SAMN04487945_1482"/>
<evidence type="ECO:0000259" key="2">
    <source>
        <dbReference type="Pfam" id="PF25207"/>
    </source>
</evidence>
<evidence type="ECO:0000313" key="4">
    <source>
        <dbReference type="Proteomes" id="UP000198518"/>
    </source>
</evidence>
<protein>
    <recommendedName>
        <fullName evidence="2">DUF7837 domain-containing protein</fullName>
    </recommendedName>
</protein>
<dbReference type="AlphaFoldDB" id="A0A1I0P8R0"/>
<proteinExistence type="predicted"/>
<dbReference type="Proteomes" id="UP000198518">
    <property type="component" value="Unassembled WGS sequence"/>
</dbReference>
<dbReference type="EMBL" id="FOJA01000001">
    <property type="protein sequence ID" value="SEW10587.1"/>
    <property type="molecule type" value="Genomic_DNA"/>
</dbReference>
<feature type="region of interest" description="Disordered" evidence="1">
    <location>
        <begin position="1"/>
        <end position="31"/>
    </location>
</feature>
<feature type="domain" description="DUF7837" evidence="2">
    <location>
        <begin position="21"/>
        <end position="65"/>
    </location>
</feature>
<accession>A0A1I0P8R0</accession>
<dbReference type="Pfam" id="PF25207">
    <property type="entry name" value="DUF7837"/>
    <property type="match status" value="1"/>
</dbReference>
<gene>
    <name evidence="3" type="ORF">SAMN04487945_1482</name>
</gene>
<keyword evidence="4" id="KW-1185">Reference proteome</keyword>
<sequence length="66" mass="6750">MGTSPPSTPPAAERPATGSSDDSPPGTCPECRAALRASDVLIEYDVDGQREAFAECPACSEVVSPV</sequence>
<evidence type="ECO:0000256" key="1">
    <source>
        <dbReference type="SAM" id="MobiDB-lite"/>
    </source>
</evidence>
<reference evidence="3 4" key="1">
    <citation type="submission" date="2016-10" db="EMBL/GenBank/DDBJ databases">
        <authorList>
            <person name="de Groot N.N."/>
        </authorList>
    </citation>
    <scope>NUCLEOTIDE SEQUENCE [LARGE SCALE GENOMIC DNA]</scope>
    <source>
        <strain evidence="3 4">CGMCC 1.5337</strain>
    </source>
</reference>
<evidence type="ECO:0000313" key="3">
    <source>
        <dbReference type="EMBL" id="SEW10587.1"/>
    </source>
</evidence>
<dbReference type="InterPro" id="IPR057159">
    <property type="entry name" value="DUF7837"/>
</dbReference>
<organism evidence="3 4">
    <name type="scientific">Halobacterium jilantaiense</name>
    <dbReference type="NCBI Taxonomy" id="355548"/>
    <lineage>
        <taxon>Archaea</taxon>
        <taxon>Methanobacteriati</taxon>
        <taxon>Methanobacteriota</taxon>
        <taxon>Stenosarchaea group</taxon>
        <taxon>Halobacteria</taxon>
        <taxon>Halobacteriales</taxon>
        <taxon>Halobacteriaceae</taxon>
        <taxon>Halobacterium</taxon>
    </lineage>
</organism>